<feature type="binding site" evidence="6">
    <location>
        <begin position="230"/>
        <end position="233"/>
    </location>
    <ligand>
        <name>substrate</name>
    </ligand>
</feature>
<dbReference type="GO" id="GO:0004040">
    <property type="term" value="F:amidase activity"/>
    <property type="evidence" value="ECO:0007669"/>
    <property type="project" value="UniProtKB-EC"/>
</dbReference>
<dbReference type="PANTHER" id="PTHR46072">
    <property type="entry name" value="AMIDASE-RELATED-RELATED"/>
    <property type="match status" value="1"/>
</dbReference>
<accession>A0A8H3IUI2</accession>
<evidence type="ECO:0000313" key="8">
    <source>
        <dbReference type="EMBL" id="CAF9932813.1"/>
    </source>
</evidence>
<evidence type="ECO:0000313" key="9">
    <source>
        <dbReference type="Proteomes" id="UP000664169"/>
    </source>
</evidence>
<feature type="binding site" evidence="6">
    <location>
        <position position="183"/>
    </location>
    <ligand>
        <name>substrate</name>
    </ligand>
</feature>
<dbReference type="Gene3D" id="3.90.1300.10">
    <property type="entry name" value="Amidase signature (AS) domain"/>
    <property type="match status" value="1"/>
</dbReference>
<evidence type="ECO:0000256" key="4">
    <source>
        <dbReference type="ARBA" id="ARBA00022801"/>
    </source>
</evidence>
<dbReference type="InterPro" id="IPR023631">
    <property type="entry name" value="Amidase_dom"/>
</dbReference>
<evidence type="ECO:0000256" key="2">
    <source>
        <dbReference type="ARBA" id="ARBA00009199"/>
    </source>
</evidence>
<evidence type="ECO:0000256" key="3">
    <source>
        <dbReference type="ARBA" id="ARBA00012922"/>
    </source>
</evidence>
<dbReference type="InterPro" id="IPR020556">
    <property type="entry name" value="Amidase_CS"/>
</dbReference>
<dbReference type="EMBL" id="CAJPDQ010000048">
    <property type="protein sequence ID" value="CAF9932813.1"/>
    <property type="molecule type" value="Genomic_DNA"/>
</dbReference>
<dbReference type="PANTHER" id="PTHR46072:SF9">
    <property type="entry name" value="ACETAMIDASE"/>
    <property type="match status" value="1"/>
</dbReference>
<feature type="binding site" evidence="6">
    <location>
        <position position="209"/>
    </location>
    <ligand>
        <name>substrate</name>
    </ligand>
</feature>
<evidence type="ECO:0000259" key="7">
    <source>
        <dbReference type="Pfam" id="PF01425"/>
    </source>
</evidence>
<feature type="active site" description="Charge relay system" evidence="5">
    <location>
        <position position="209"/>
    </location>
</feature>
<protein>
    <recommendedName>
        <fullName evidence="3">amidase</fullName>
        <ecNumber evidence="3">3.5.1.4</ecNumber>
    </recommendedName>
</protein>
<keyword evidence="9" id="KW-1185">Reference proteome</keyword>
<comment type="similarity">
    <text evidence="2">Belongs to the amidase family.</text>
</comment>
<dbReference type="PROSITE" id="PS00571">
    <property type="entry name" value="AMIDASES"/>
    <property type="match status" value="1"/>
</dbReference>
<comment type="catalytic activity">
    <reaction evidence="1">
        <text>a monocarboxylic acid amide + H2O = a monocarboxylate + NH4(+)</text>
        <dbReference type="Rhea" id="RHEA:12020"/>
        <dbReference type="ChEBI" id="CHEBI:15377"/>
        <dbReference type="ChEBI" id="CHEBI:28938"/>
        <dbReference type="ChEBI" id="CHEBI:35757"/>
        <dbReference type="ChEBI" id="CHEBI:83628"/>
        <dbReference type="EC" id="3.5.1.4"/>
    </reaction>
</comment>
<dbReference type="Pfam" id="PF01425">
    <property type="entry name" value="Amidase"/>
    <property type="match status" value="1"/>
</dbReference>
<name>A0A8H3IUI2_9LECA</name>
<proteinExistence type="inferred from homology"/>
<dbReference type="SUPFAM" id="SSF75304">
    <property type="entry name" value="Amidase signature (AS) enzymes"/>
    <property type="match status" value="1"/>
</dbReference>
<dbReference type="EC" id="3.5.1.4" evidence="3"/>
<evidence type="ECO:0000256" key="1">
    <source>
        <dbReference type="ARBA" id="ARBA00001311"/>
    </source>
</evidence>
<dbReference type="AlphaFoldDB" id="A0A8H3IUI2"/>
<reference evidence="8" key="1">
    <citation type="submission" date="2021-03" db="EMBL/GenBank/DDBJ databases">
        <authorList>
            <person name="Tagirdzhanova G."/>
        </authorList>
    </citation>
    <scope>NUCLEOTIDE SEQUENCE</scope>
</reference>
<dbReference type="OrthoDB" id="6428749at2759"/>
<feature type="active site" description="Charge relay system" evidence="5">
    <location>
        <position position="129"/>
    </location>
</feature>
<dbReference type="PIRSF" id="PIRSF001221">
    <property type="entry name" value="Amidase_fungi"/>
    <property type="match status" value="1"/>
</dbReference>
<sequence length="553" mass="61098">MATDWEKKAAAARSKLNESIPQDWRRVIPDNHVAAIDHVASCDLLTTREAEIIQMSATALVADLANGRLKSAEVTIAFCKRAALAIQWTNCGHQFFPDEALSQAKQLDEYFEKHGKPIGPLHGLPISLKDQLRIKVRNTIGHETHMGYISWIGRIDEEDSVLTAMLRKAGAVFYVKTSVPQTLMTGETFNHIIGRTVNPRNKAWSCGGSSGGEGAMVSLRGGVIGIGTDIGGSIRIPAAFNFLYGIRPSHGRIPYGKMANSMEGQETVHSVVGPMAHSASDLRLLMTSVLNEQPWLYDSKVIPMPWRVHEEEAIYRKARLGNLSLAFYENDGSVQPHPPVVRAVDMVVSCLEKAGHTVRSWQPYRHDLAVSLVGRVYVSDGHADVSHETGASGEPLIPNVVDLFDPDLSAVNVNELWDLQSQKWKYQMEYLQKWLEFEATHGGELDAIIAPVAATACVRHNQYRYYGYSTAINLLDWTSVVVPVTFADKDVDKAIPDYSPLNDMDGLVHKEYDAEVYHGAPVAIQVLGRRLSEEKTLAIAEEIGRLLDSSLTP</sequence>
<feature type="domain" description="Amidase" evidence="7">
    <location>
        <begin position="73"/>
        <end position="537"/>
    </location>
</feature>
<dbReference type="Proteomes" id="UP000664169">
    <property type="component" value="Unassembled WGS sequence"/>
</dbReference>
<dbReference type="InterPro" id="IPR036928">
    <property type="entry name" value="AS_sf"/>
</dbReference>
<organism evidence="8 9">
    <name type="scientific">Gomphillus americanus</name>
    <dbReference type="NCBI Taxonomy" id="1940652"/>
    <lineage>
        <taxon>Eukaryota</taxon>
        <taxon>Fungi</taxon>
        <taxon>Dikarya</taxon>
        <taxon>Ascomycota</taxon>
        <taxon>Pezizomycotina</taxon>
        <taxon>Lecanoromycetes</taxon>
        <taxon>OSLEUM clade</taxon>
        <taxon>Ostropomycetidae</taxon>
        <taxon>Ostropales</taxon>
        <taxon>Graphidaceae</taxon>
        <taxon>Gomphilloideae</taxon>
        <taxon>Gomphillus</taxon>
    </lineage>
</organism>
<evidence type="ECO:0000256" key="6">
    <source>
        <dbReference type="PIRSR" id="PIRSR001221-2"/>
    </source>
</evidence>
<evidence type="ECO:0000256" key="5">
    <source>
        <dbReference type="PIRSR" id="PIRSR001221-1"/>
    </source>
</evidence>
<gene>
    <name evidence="8" type="ORF">GOMPHAMPRED_006669</name>
</gene>
<keyword evidence="4" id="KW-0378">Hydrolase</keyword>
<comment type="caution">
    <text evidence="8">The sequence shown here is derived from an EMBL/GenBank/DDBJ whole genome shotgun (WGS) entry which is preliminary data.</text>
</comment>
<feature type="active site" description="Acyl-ester intermediate" evidence="5">
    <location>
        <position position="233"/>
    </location>
</feature>